<feature type="non-terminal residue" evidence="1">
    <location>
        <position position="262"/>
    </location>
</feature>
<reference evidence="1" key="1">
    <citation type="journal article" date="2014" name="Front. Microbiol.">
        <title>High frequency of phylogenetically diverse reductive dehalogenase-homologous genes in deep subseafloor sedimentary metagenomes.</title>
        <authorList>
            <person name="Kawai M."/>
            <person name="Futagami T."/>
            <person name="Toyoda A."/>
            <person name="Takaki Y."/>
            <person name="Nishi S."/>
            <person name="Hori S."/>
            <person name="Arai W."/>
            <person name="Tsubouchi T."/>
            <person name="Morono Y."/>
            <person name="Uchiyama I."/>
            <person name="Ito T."/>
            <person name="Fujiyama A."/>
            <person name="Inagaki F."/>
            <person name="Takami H."/>
        </authorList>
    </citation>
    <scope>NUCLEOTIDE SEQUENCE</scope>
    <source>
        <strain evidence="1">Expedition CK06-06</strain>
    </source>
</reference>
<dbReference type="EMBL" id="BARW01024872">
    <property type="protein sequence ID" value="GAI96867.1"/>
    <property type="molecule type" value="Genomic_DNA"/>
</dbReference>
<name>X1SUW5_9ZZZZ</name>
<comment type="caution">
    <text evidence="1">The sequence shown here is derived from an EMBL/GenBank/DDBJ whole genome shotgun (WGS) entry which is preliminary data.</text>
</comment>
<evidence type="ECO:0000313" key="1">
    <source>
        <dbReference type="EMBL" id="GAI96867.1"/>
    </source>
</evidence>
<organism evidence="1">
    <name type="scientific">marine sediment metagenome</name>
    <dbReference type="NCBI Taxonomy" id="412755"/>
    <lineage>
        <taxon>unclassified sequences</taxon>
        <taxon>metagenomes</taxon>
        <taxon>ecological metagenomes</taxon>
    </lineage>
</organism>
<protein>
    <submittedName>
        <fullName evidence="1">Uncharacterized protein</fullName>
    </submittedName>
</protein>
<dbReference type="AlphaFoldDB" id="X1SUW5"/>
<feature type="non-terminal residue" evidence="1">
    <location>
        <position position="1"/>
    </location>
</feature>
<gene>
    <name evidence="1" type="ORF">S12H4_40905</name>
</gene>
<accession>X1SUW5</accession>
<proteinExistence type="predicted"/>
<sequence>RIHALMSIKSPTTYGEWFWAQGLDKDKAYFESVEQGLAPHFRSILTDVFAIEELDPGDRVFLESFVEPTSHASGDVGLRFASEIADSIVGGALEPRLRTIRHAAERNALSKILTPAQAALLKRRKKITDTYADVLFKFGGYPDKQSQYLYNAFEPYPTIPELIMYSRYHGDPDNVWTTIQEFYDLDPIDRKLWEWLGLQKPTLLQAQNLFKRGVWDKTRIATELARLGWSKEDRDLIRDLGYVLPNPMLLTQGNLQVGASDG</sequence>